<dbReference type="RefSeq" id="WP_002209918.1">
    <property type="nucleotide sequence ID" value="NC_008150.1"/>
</dbReference>
<organism evidence="5 6">
    <name type="scientific">Yersinia pestis bv. Antiqua (strain Antiqua)</name>
    <dbReference type="NCBI Taxonomy" id="360102"/>
    <lineage>
        <taxon>Bacteria</taxon>
        <taxon>Pseudomonadati</taxon>
        <taxon>Pseudomonadota</taxon>
        <taxon>Gammaproteobacteria</taxon>
        <taxon>Enterobacterales</taxon>
        <taxon>Yersiniaceae</taxon>
        <taxon>Yersinia</taxon>
    </lineage>
</organism>
<dbReference type="EMBL" id="CP000308">
    <property type="protein sequence ID" value="ABG12367.1"/>
    <property type="molecule type" value="Genomic_DNA"/>
</dbReference>
<gene>
    <name evidence="5" type="ordered locus">YPA_0399</name>
</gene>
<keyword evidence="2" id="KW-0067">ATP-binding</keyword>
<dbReference type="PATRIC" id="fig|360102.15.peg.3407"/>
<evidence type="ECO:0000313" key="5">
    <source>
        <dbReference type="EMBL" id="ABG12367.1"/>
    </source>
</evidence>
<evidence type="ECO:0000259" key="4">
    <source>
        <dbReference type="PROSITE" id="PS51459"/>
    </source>
</evidence>
<evidence type="ECO:0000256" key="1">
    <source>
        <dbReference type="PIRSR" id="PIRSR640198-1"/>
    </source>
</evidence>
<dbReference type="GO" id="GO:0005524">
    <property type="term" value="F:ATP binding"/>
    <property type="evidence" value="ECO:0007669"/>
    <property type="project" value="UniProtKB-KW"/>
</dbReference>
<protein>
    <recommendedName>
        <fullName evidence="4">Fido domain-containing protein</fullName>
    </recommendedName>
</protein>
<dbReference type="PROSITE" id="PS51459">
    <property type="entry name" value="FIDO"/>
    <property type="match status" value="1"/>
</dbReference>
<sequence>MPKFNHYDLALLNPSFDSPLVDALTELELLRHLRLETDVHPLLFAQLKSIFHMLESLGSARIEGNHTTLADYVESKVEGAEDSTDQLKEIGNIEHAMNFIDEHLHAGEDITEYFVRELHAMTVNGLEREGDKTPGAYRSHGVSIAQSTHLPPEFIHVPAYMQELVGFMNRADAPKYDLMKVALAHHRFGWIHPFGNGNGRTVRLLTYSLLIKYGFNVKTSGRVLNPTAVFCNDRERYYSMLAEADTGAVEGLEQWCLYVLTGISAELKKVDKLSDLHFLNSKVLYPALEYSKGRGVINETESKILKRTISQGTVKTSDLKEVLPGLKPAQITYQIGKLVDRGLLQPVEVGSRIYTAGFSKSDLMRGVIHALRKEGFIPDF</sequence>
<dbReference type="PANTHER" id="PTHR13504">
    <property type="entry name" value="FIDO DOMAIN-CONTAINING PROTEIN DDB_G0283145"/>
    <property type="match status" value="1"/>
</dbReference>
<dbReference type="PANTHER" id="PTHR13504:SF38">
    <property type="entry name" value="FIDO DOMAIN-CONTAINING PROTEIN"/>
    <property type="match status" value="1"/>
</dbReference>
<feature type="active site" evidence="1">
    <location>
        <position position="192"/>
    </location>
</feature>
<dbReference type="Gene3D" id="1.10.3290.10">
    <property type="entry name" value="Fido-like domain"/>
    <property type="match status" value="1"/>
</dbReference>
<feature type="binding site" evidence="2">
    <location>
        <begin position="237"/>
        <end position="238"/>
    </location>
    <ligand>
        <name>ATP</name>
        <dbReference type="ChEBI" id="CHEBI:30616"/>
    </ligand>
</feature>
<dbReference type="InterPro" id="IPR040198">
    <property type="entry name" value="Fido_containing"/>
</dbReference>
<keyword evidence="2" id="KW-0547">Nucleotide-binding</keyword>
<dbReference type="AlphaFoldDB" id="A0A0E1NMX3"/>
<dbReference type="GeneID" id="57973766"/>
<evidence type="ECO:0000256" key="3">
    <source>
        <dbReference type="PIRSR" id="PIRSR640198-3"/>
    </source>
</evidence>
<dbReference type="SUPFAM" id="SSF140931">
    <property type="entry name" value="Fic-like"/>
    <property type="match status" value="1"/>
</dbReference>
<dbReference type="InterPro" id="IPR036597">
    <property type="entry name" value="Fido-like_dom_sf"/>
</dbReference>
<dbReference type="Pfam" id="PF02661">
    <property type="entry name" value="Fic"/>
    <property type="match status" value="1"/>
</dbReference>
<dbReference type="InterPro" id="IPR003812">
    <property type="entry name" value="Fido"/>
</dbReference>
<feature type="domain" description="Fido" evidence="4">
    <location>
        <begin position="110"/>
        <end position="261"/>
    </location>
</feature>
<feature type="site" description="Important for autoinhibition of adenylyltransferase activity" evidence="3">
    <location>
        <position position="63"/>
    </location>
</feature>
<dbReference type="KEGG" id="ypa:YPA_0399"/>
<dbReference type="SMR" id="A0A0E1NMX3"/>
<accession>A0A0E1NMX3</accession>
<name>A0A0E1NMX3_YERPA</name>
<dbReference type="Proteomes" id="UP000001971">
    <property type="component" value="Chromosome"/>
</dbReference>
<reference evidence="5 6" key="1">
    <citation type="journal article" date="2006" name="J. Bacteriol.">
        <title>Complete genome sequence of Yersinia pestis strains Antiqua and Nepal516: evidence of gene reduction in an emerging pathogen.</title>
        <authorList>
            <person name="Chain P.S."/>
            <person name="Hu P."/>
            <person name="Malfatti S.A."/>
            <person name="Radnedge L."/>
            <person name="Larimer F."/>
            <person name="Vergez L.M."/>
            <person name="Worsham P."/>
            <person name="Chu M.C."/>
            <person name="Andersen G.L."/>
        </authorList>
    </citation>
    <scope>NUCLEOTIDE SEQUENCE [LARGE SCALE GENOMIC DNA]</scope>
    <source>
        <strain evidence="5 6">Antiqua</strain>
    </source>
</reference>
<proteinExistence type="predicted"/>
<evidence type="ECO:0000256" key="2">
    <source>
        <dbReference type="PIRSR" id="PIRSR640198-2"/>
    </source>
</evidence>
<dbReference type="HOGENOM" id="CLU_717192_0_0_6"/>
<evidence type="ECO:0000313" key="6">
    <source>
        <dbReference type="Proteomes" id="UP000001971"/>
    </source>
</evidence>